<dbReference type="GO" id="GO:0042825">
    <property type="term" value="C:TAP complex"/>
    <property type="evidence" value="ECO:0007669"/>
    <property type="project" value="InterPro"/>
</dbReference>
<sequence length="257" mass="27966">MRLSDLRPWAALLLADSALLWLLQGPLEALLPRGLPGLWLEGTLQLGGLWWLLRLGGLLGYGSGLRNLECAPSRVASVPWCCCCWGPGLQGSAGKCGLCKLCSLKPHPMPVLFHLFPHHSSHILLKQTQDMLSSVNISACISKHKKKLYRYNHKATITPEKLTVASSVSGQISACLIEVVEVYTLSRSLSLSHLWGHHPPVLRVRHITGGCKTVILAIPSFISGGSSLKGDVSSSAVWFPGVQFDEERQNEHSAPCL</sequence>
<name>A0A4X1V1Z2_PIG</name>
<dbReference type="InterPro" id="IPR005293">
    <property type="entry name" value="Tap2/ABCB3"/>
</dbReference>
<dbReference type="GO" id="GO:0019885">
    <property type="term" value="P:antigen processing and presentation of endogenous peptide antigen via MHC class I"/>
    <property type="evidence" value="ECO:0007669"/>
    <property type="project" value="InterPro"/>
</dbReference>
<dbReference type="GO" id="GO:0015440">
    <property type="term" value="F:ABC-type peptide transporter activity"/>
    <property type="evidence" value="ECO:0007669"/>
    <property type="project" value="InterPro"/>
</dbReference>
<dbReference type="Ensembl" id="ENSSSCT00070042393.1">
    <property type="protein sequence ID" value="ENSSSCP00070035643.1"/>
    <property type="gene ID" value="ENSSSCG00070021330.1"/>
</dbReference>
<accession>A0A4X1V1Z2</accession>
<protein>
    <submittedName>
        <fullName evidence="1">Uncharacterized protein</fullName>
    </submittedName>
</protein>
<organism evidence="1 2">
    <name type="scientific">Sus scrofa</name>
    <name type="common">Pig</name>
    <dbReference type="NCBI Taxonomy" id="9823"/>
    <lineage>
        <taxon>Eukaryota</taxon>
        <taxon>Metazoa</taxon>
        <taxon>Chordata</taxon>
        <taxon>Craniata</taxon>
        <taxon>Vertebrata</taxon>
        <taxon>Euteleostomi</taxon>
        <taxon>Mammalia</taxon>
        <taxon>Eutheria</taxon>
        <taxon>Laurasiatheria</taxon>
        <taxon>Artiodactyla</taxon>
        <taxon>Suina</taxon>
        <taxon>Suidae</taxon>
        <taxon>Sus</taxon>
    </lineage>
</organism>
<reference evidence="1 2" key="1">
    <citation type="submission" date="2017-08" db="EMBL/GenBank/DDBJ databases">
        <title>USMARCv1.0.</title>
        <authorList>
            <person name="Hannum G.I."/>
            <person name="Koren S."/>
            <person name="Schroeder S.G."/>
            <person name="Chin S.C."/>
            <person name="Nonneman D.J."/>
            <person name="Becker S.A."/>
            <person name="Rosen B.D."/>
            <person name="Bickhart D.M."/>
            <person name="Putnam N.H."/>
            <person name="Green R.E."/>
            <person name="Tuggle C.K."/>
            <person name="Liu H."/>
            <person name="Rohrer G.A."/>
            <person name="Warr A."/>
            <person name="Hall R."/>
            <person name="Kim K."/>
            <person name="Hume D.A."/>
            <person name="Talbot R."/>
            <person name="Chow W."/>
            <person name="Howe K."/>
            <person name="Schwartz A.S."/>
            <person name="Watson M."/>
            <person name="Archibald A.L."/>
            <person name="Phillippy A.M."/>
            <person name="Smith T.P.L."/>
        </authorList>
    </citation>
    <scope>NUCLEOTIDE SEQUENCE [LARGE SCALE GENOMIC DNA]</scope>
</reference>
<evidence type="ECO:0000313" key="1">
    <source>
        <dbReference type="Ensembl" id="ENSSSCP00070035643.1"/>
    </source>
</evidence>
<dbReference type="PRINTS" id="PR01897">
    <property type="entry name" value="TAP2PROTEIN"/>
</dbReference>
<dbReference type="Proteomes" id="UP000314985">
    <property type="component" value="Chromosome 7"/>
</dbReference>
<dbReference type="GO" id="GO:0005524">
    <property type="term" value="F:ATP binding"/>
    <property type="evidence" value="ECO:0007669"/>
    <property type="project" value="InterPro"/>
</dbReference>
<dbReference type="GO" id="GO:0042287">
    <property type="term" value="F:MHC protein binding"/>
    <property type="evidence" value="ECO:0007669"/>
    <property type="project" value="InterPro"/>
</dbReference>
<proteinExistence type="predicted"/>
<reference evidence="1" key="2">
    <citation type="submission" date="2025-08" db="UniProtKB">
        <authorList>
            <consortium name="Ensembl"/>
        </authorList>
    </citation>
    <scope>IDENTIFICATION</scope>
</reference>
<evidence type="ECO:0000313" key="2">
    <source>
        <dbReference type="Proteomes" id="UP000314985"/>
    </source>
</evidence>
<dbReference type="AlphaFoldDB" id="A0A4X1V1Z2"/>